<evidence type="ECO:0000256" key="1">
    <source>
        <dbReference type="ARBA" id="ARBA00023015"/>
    </source>
</evidence>
<dbReference type="SUPFAM" id="SSF46689">
    <property type="entry name" value="Homeodomain-like"/>
    <property type="match status" value="2"/>
</dbReference>
<evidence type="ECO:0000313" key="5">
    <source>
        <dbReference type="Proteomes" id="UP000062788"/>
    </source>
</evidence>
<dbReference type="EMBL" id="LOWA01000032">
    <property type="protein sequence ID" value="KVE26707.1"/>
    <property type="molecule type" value="Genomic_DNA"/>
</dbReference>
<keyword evidence="2" id="KW-0804">Transcription</keyword>
<dbReference type="PROSITE" id="PS01124">
    <property type="entry name" value="HTH_ARAC_FAMILY_2"/>
    <property type="match status" value="1"/>
</dbReference>
<dbReference type="Gene3D" id="1.10.10.60">
    <property type="entry name" value="Homeodomain-like"/>
    <property type="match status" value="2"/>
</dbReference>
<protein>
    <submittedName>
        <fullName evidence="4">AraC family transcriptional regulator</fullName>
    </submittedName>
</protein>
<dbReference type="AlphaFoldDB" id="A0A118DNM4"/>
<keyword evidence="5" id="KW-1185">Reference proteome</keyword>
<keyword evidence="1" id="KW-0805">Transcription regulation</keyword>
<organism evidence="4 5">
    <name type="scientific">Burkholderia singularis</name>
    <dbReference type="NCBI Taxonomy" id="1503053"/>
    <lineage>
        <taxon>Bacteria</taxon>
        <taxon>Pseudomonadati</taxon>
        <taxon>Pseudomonadota</taxon>
        <taxon>Betaproteobacteria</taxon>
        <taxon>Burkholderiales</taxon>
        <taxon>Burkholderiaceae</taxon>
        <taxon>Burkholderia</taxon>
        <taxon>pseudomallei group</taxon>
    </lineage>
</organism>
<gene>
    <name evidence="4" type="ORF">WS67_13955</name>
</gene>
<dbReference type="GO" id="GO:0003700">
    <property type="term" value="F:DNA-binding transcription factor activity"/>
    <property type="evidence" value="ECO:0007669"/>
    <property type="project" value="InterPro"/>
</dbReference>
<dbReference type="InterPro" id="IPR009594">
    <property type="entry name" value="Tscrpt_reg_HTH_AraC_N"/>
</dbReference>
<evidence type="ECO:0000313" key="4">
    <source>
        <dbReference type="EMBL" id="KVE26707.1"/>
    </source>
</evidence>
<proteinExistence type="predicted"/>
<dbReference type="Pfam" id="PF12833">
    <property type="entry name" value="HTH_18"/>
    <property type="match status" value="1"/>
</dbReference>
<dbReference type="OrthoDB" id="34150at2"/>
<dbReference type="RefSeq" id="WP_059517239.1">
    <property type="nucleotide sequence ID" value="NZ_LOWA01000032.1"/>
</dbReference>
<accession>A0A118DNM4</accession>
<dbReference type="PANTHER" id="PTHR43436">
    <property type="entry name" value="ARAC-FAMILY TRANSCRIPTIONAL REGULATOR"/>
    <property type="match status" value="1"/>
</dbReference>
<name>A0A118DNM4_9BURK</name>
<evidence type="ECO:0000256" key="2">
    <source>
        <dbReference type="ARBA" id="ARBA00023163"/>
    </source>
</evidence>
<dbReference type="Pfam" id="PF06719">
    <property type="entry name" value="AraC_N"/>
    <property type="match status" value="1"/>
</dbReference>
<dbReference type="SMART" id="SM00342">
    <property type="entry name" value="HTH_ARAC"/>
    <property type="match status" value="1"/>
</dbReference>
<dbReference type="InterPro" id="IPR009057">
    <property type="entry name" value="Homeodomain-like_sf"/>
</dbReference>
<dbReference type="InterPro" id="IPR018060">
    <property type="entry name" value="HTH_AraC"/>
</dbReference>
<dbReference type="Proteomes" id="UP000062788">
    <property type="component" value="Unassembled WGS sequence"/>
</dbReference>
<comment type="caution">
    <text evidence="4">The sequence shown here is derived from an EMBL/GenBank/DDBJ whole genome shotgun (WGS) entry which is preliminary data.</text>
</comment>
<dbReference type="PANTHER" id="PTHR43436:SF2">
    <property type="entry name" value="ARAC_XYLS FAMILY TRANSCRIPTIONAL REGULATOR"/>
    <property type="match status" value="1"/>
</dbReference>
<feature type="domain" description="HTH araC/xylS-type" evidence="3">
    <location>
        <begin position="201"/>
        <end position="299"/>
    </location>
</feature>
<reference evidence="4 5" key="1">
    <citation type="submission" date="2015-11" db="EMBL/GenBank/DDBJ databases">
        <title>Expanding the genomic diversity of Burkholderia species for the development of highly accurate diagnostics.</title>
        <authorList>
            <person name="Sahl J."/>
            <person name="Keim P."/>
            <person name="Wagner D."/>
        </authorList>
    </citation>
    <scope>NUCLEOTIDE SEQUENCE [LARGE SCALE GENOMIC DNA]</scope>
    <source>
        <strain evidence="4 5">TSV85</strain>
    </source>
</reference>
<evidence type="ECO:0000259" key="3">
    <source>
        <dbReference type="PROSITE" id="PS01124"/>
    </source>
</evidence>
<sequence>MSFEPLLDDAGARVQRRMVELLGRLAPNEGSTHAAVEGVRFIRANRPVPRVPVLYEPSIVVVCQGRKRGYLGEETFAYDAQQYLVLSVPMPFECETYATCAEPFLAISIRLDLAMIAELAILLNETHGAAVSEPRGIYSTPLDMPLADAVLRLLEALASPLDTRVLGPSIMREIGYRVLTGAQGDAIRAALAQQHQFGRVAKALRRIHADLSGDLDVGTLASEAGMSVAAFHAQFKSVTATSPMQYVKTTRLHHARLMMVQDGLSAGAAAARVGYASASQFSREFKRLFGRSPSDEIRWMQLPAIQPAAGLDVAG</sequence>
<dbReference type="GO" id="GO:0043565">
    <property type="term" value="F:sequence-specific DNA binding"/>
    <property type="evidence" value="ECO:0007669"/>
    <property type="project" value="InterPro"/>
</dbReference>